<keyword evidence="2" id="KW-1185">Reference proteome</keyword>
<evidence type="ECO:0000313" key="1">
    <source>
        <dbReference type="EMBL" id="QEX18056.1"/>
    </source>
</evidence>
<name>A0A5J6MT42_9PROT</name>
<proteinExistence type="predicted"/>
<dbReference type="KEGG" id="htq:FRZ44_33600"/>
<gene>
    <name evidence="1" type="ORF">FRZ44_33600</name>
</gene>
<dbReference type="EMBL" id="CP042906">
    <property type="protein sequence ID" value="QEX18056.1"/>
    <property type="molecule type" value="Genomic_DNA"/>
</dbReference>
<reference evidence="1 2" key="1">
    <citation type="submission" date="2019-08" db="EMBL/GenBank/DDBJ databases">
        <title>Hyperibacter terrae gen. nov., sp. nov. and Hyperibacter viscosus sp. nov., two new members in the family Rhodospirillaceae isolated from the rhizosphere of Hypericum perforatum.</title>
        <authorList>
            <person name="Noviana Z."/>
        </authorList>
    </citation>
    <scope>NUCLEOTIDE SEQUENCE [LARGE SCALE GENOMIC DNA]</scope>
    <source>
        <strain evidence="1 2">R5913</strain>
    </source>
</reference>
<evidence type="ECO:0000313" key="2">
    <source>
        <dbReference type="Proteomes" id="UP000326202"/>
    </source>
</evidence>
<dbReference type="Proteomes" id="UP000326202">
    <property type="component" value="Chromosome"/>
</dbReference>
<sequence length="71" mass="7461">MDGREGRNLLGALGIPARLSEALVIQRHSGIGRSRLAQPPGTMQTGNGIWGMLYRMAAGAPVSISILDGFV</sequence>
<protein>
    <submittedName>
        <fullName evidence="1">Uncharacterized protein</fullName>
    </submittedName>
</protein>
<dbReference type="AlphaFoldDB" id="A0A5J6MT42"/>
<accession>A0A5J6MT42</accession>
<organism evidence="1 2">
    <name type="scientific">Hypericibacter terrae</name>
    <dbReference type="NCBI Taxonomy" id="2602015"/>
    <lineage>
        <taxon>Bacteria</taxon>
        <taxon>Pseudomonadati</taxon>
        <taxon>Pseudomonadota</taxon>
        <taxon>Alphaproteobacteria</taxon>
        <taxon>Rhodospirillales</taxon>
        <taxon>Dongiaceae</taxon>
        <taxon>Hypericibacter</taxon>
    </lineage>
</organism>